<sequence>MVFRRNKPGVIGRAATTVARTALITATATKVAGKTAPRAGAAPAADPTPPATPVEATPTAAGLTDEAIAKIQKLAEMNKAGILTDEEFATQKARLLG</sequence>
<evidence type="ECO:0000313" key="3">
    <source>
        <dbReference type="EMBL" id="NGO55379.1"/>
    </source>
</evidence>
<dbReference type="AlphaFoldDB" id="A0A6G4WL99"/>
<protein>
    <submittedName>
        <fullName evidence="3">SHOCT domain-containing protein</fullName>
    </submittedName>
</protein>
<gene>
    <name evidence="3" type="ORF">G6N73_30770</name>
</gene>
<evidence type="ECO:0000259" key="2">
    <source>
        <dbReference type="Pfam" id="PF09851"/>
    </source>
</evidence>
<feature type="region of interest" description="Disordered" evidence="1">
    <location>
        <begin position="32"/>
        <end position="59"/>
    </location>
</feature>
<proteinExistence type="predicted"/>
<keyword evidence="4" id="KW-1185">Reference proteome</keyword>
<feature type="domain" description="SHOCT" evidence="2">
    <location>
        <begin position="70"/>
        <end position="96"/>
    </location>
</feature>
<accession>A0A6G4WL99</accession>
<organism evidence="3 4">
    <name type="scientific">Allomesorhizobium camelthorni</name>
    <dbReference type="NCBI Taxonomy" id="475069"/>
    <lineage>
        <taxon>Bacteria</taxon>
        <taxon>Pseudomonadati</taxon>
        <taxon>Pseudomonadota</taxon>
        <taxon>Alphaproteobacteria</taxon>
        <taxon>Hyphomicrobiales</taxon>
        <taxon>Phyllobacteriaceae</taxon>
        <taxon>Allomesorhizobium</taxon>
    </lineage>
</organism>
<comment type="caution">
    <text evidence="3">The sequence shown here is derived from an EMBL/GenBank/DDBJ whole genome shotgun (WGS) entry which is preliminary data.</text>
</comment>
<evidence type="ECO:0000313" key="4">
    <source>
        <dbReference type="Proteomes" id="UP001642900"/>
    </source>
</evidence>
<dbReference type="Pfam" id="PF09851">
    <property type="entry name" value="SHOCT"/>
    <property type="match status" value="1"/>
</dbReference>
<dbReference type="Proteomes" id="UP001642900">
    <property type="component" value="Unassembled WGS sequence"/>
</dbReference>
<reference evidence="3 4" key="1">
    <citation type="submission" date="2020-02" db="EMBL/GenBank/DDBJ databases">
        <title>Genome sequence of strain CCNWXJ40-4.</title>
        <authorList>
            <person name="Gao J."/>
            <person name="Sun J."/>
        </authorList>
    </citation>
    <scope>NUCLEOTIDE SEQUENCE [LARGE SCALE GENOMIC DNA]</scope>
    <source>
        <strain evidence="3 4">CCNWXJ 40-4</strain>
    </source>
</reference>
<feature type="compositionally biased region" description="Low complexity" evidence="1">
    <location>
        <begin position="32"/>
        <end position="45"/>
    </location>
</feature>
<dbReference type="RefSeq" id="WP_165033734.1">
    <property type="nucleotide sequence ID" value="NZ_JAAKZF010000096.1"/>
</dbReference>
<evidence type="ECO:0000256" key="1">
    <source>
        <dbReference type="SAM" id="MobiDB-lite"/>
    </source>
</evidence>
<dbReference type="EMBL" id="JAAKZF010000096">
    <property type="protein sequence ID" value="NGO55379.1"/>
    <property type="molecule type" value="Genomic_DNA"/>
</dbReference>
<dbReference type="InterPro" id="IPR018649">
    <property type="entry name" value="SHOCT"/>
</dbReference>
<name>A0A6G4WL99_9HYPH</name>